<feature type="region of interest" description="Disordered" evidence="1">
    <location>
        <begin position="838"/>
        <end position="891"/>
    </location>
</feature>
<reference evidence="2" key="1">
    <citation type="journal article" date="2023" name="Mol. Phylogenet. Evol.">
        <title>Genome-scale phylogeny and comparative genomics of the fungal order Sordariales.</title>
        <authorList>
            <person name="Hensen N."/>
            <person name="Bonometti L."/>
            <person name="Westerberg I."/>
            <person name="Brannstrom I.O."/>
            <person name="Guillou S."/>
            <person name="Cros-Aarteil S."/>
            <person name="Calhoun S."/>
            <person name="Haridas S."/>
            <person name="Kuo A."/>
            <person name="Mondo S."/>
            <person name="Pangilinan J."/>
            <person name="Riley R."/>
            <person name="LaButti K."/>
            <person name="Andreopoulos B."/>
            <person name="Lipzen A."/>
            <person name="Chen C."/>
            <person name="Yan M."/>
            <person name="Daum C."/>
            <person name="Ng V."/>
            <person name="Clum A."/>
            <person name="Steindorff A."/>
            <person name="Ohm R.A."/>
            <person name="Martin F."/>
            <person name="Silar P."/>
            <person name="Natvig D.O."/>
            <person name="Lalanne C."/>
            <person name="Gautier V."/>
            <person name="Ament-Velasquez S.L."/>
            <person name="Kruys A."/>
            <person name="Hutchinson M.I."/>
            <person name="Powell A.J."/>
            <person name="Barry K."/>
            <person name="Miller A.N."/>
            <person name="Grigoriev I.V."/>
            <person name="Debuchy R."/>
            <person name="Gladieux P."/>
            <person name="Hiltunen Thoren M."/>
            <person name="Johannesson H."/>
        </authorList>
    </citation>
    <scope>NUCLEOTIDE SEQUENCE</scope>
    <source>
        <strain evidence="2">CBS 958.72</strain>
    </source>
</reference>
<organism evidence="2 3">
    <name type="scientific">Lasiosphaeria ovina</name>
    <dbReference type="NCBI Taxonomy" id="92902"/>
    <lineage>
        <taxon>Eukaryota</taxon>
        <taxon>Fungi</taxon>
        <taxon>Dikarya</taxon>
        <taxon>Ascomycota</taxon>
        <taxon>Pezizomycotina</taxon>
        <taxon>Sordariomycetes</taxon>
        <taxon>Sordariomycetidae</taxon>
        <taxon>Sordariales</taxon>
        <taxon>Lasiosphaeriaceae</taxon>
        <taxon>Lasiosphaeria</taxon>
    </lineage>
</organism>
<gene>
    <name evidence="2" type="ORF">B0T24DRAFT_668083</name>
</gene>
<name>A0AAE0N6N0_9PEZI</name>
<feature type="compositionally biased region" description="Pro residues" evidence="1">
    <location>
        <begin position="128"/>
        <end position="137"/>
    </location>
</feature>
<dbReference type="Proteomes" id="UP001287356">
    <property type="component" value="Unassembled WGS sequence"/>
</dbReference>
<feature type="compositionally biased region" description="Basic residues" evidence="1">
    <location>
        <begin position="466"/>
        <end position="476"/>
    </location>
</feature>
<accession>A0AAE0N6N0</accession>
<dbReference type="InterPro" id="IPR019021">
    <property type="entry name" value="Mms22"/>
</dbReference>
<evidence type="ECO:0000256" key="1">
    <source>
        <dbReference type="SAM" id="MobiDB-lite"/>
    </source>
</evidence>
<protein>
    <submittedName>
        <fullName evidence="2">Mus7/MMS22 family-domain-containing protein</fullName>
    </submittedName>
</protein>
<feature type="compositionally biased region" description="Polar residues" evidence="1">
    <location>
        <begin position="930"/>
        <end position="952"/>
    </location>
</feature>
<feature type="compositionally biased region" description="Low complexity" evidence="1">
    <location>
        <begin position="505"/>
        <end position="522"/>
    </location>
</feature>
<feature type="region of interest" description="Disordered" evidence="1">
    <location>
        <begin position="98"/>
        <end position="264"/>
    </location>
</feature>
<dbReference type="PANTHER" id="PTHR28122:SF1">
    <property type="entry name" value="E3 UBIQUITIN-PROTEIN LIGASE SUBSTRATE RECEPTOR MMS22"/>
    <property type="match status" value="1"/>
</dbReference>
<feature type="compositionally biased region" description="Polar residues" evidence="1">
    <location>
        <begin position="362"/>
        <end position="378"/>
    </location>
</feature>
<feature type="region of interest" description="Disordered" evidence="1">
    <location>
        <begin position="907"/>
        <end position="961"/>
    </location>
</feature>
<feature type="compositionally biased region" description="Basic and acidic residues" evidence="1">
    <location>
        <begin position="916"/>
        <end position="927"/>
    </location>
</feature>
<dbReference type="GO" id="GO:0000724">
    <property type="term" value="P:double-strand break repair via homologous recombination"/>
    <property type="evidence" value="ECO:0007669"/>
    <property type="project" value="TreeGrafter"/>
</dbReference>
<feature type="region of interest" description="Disordered" evidence="1">
    <location>
        <begin position="635"/>
        <end position="713"/>
    </location>
</feature>
<feature type="compositionally biased region" description="Pro residues" evidence="1">
    <location>
        <begin position="433"/>
        <end position="451"/>
    </location>
</feature>
<feature type="compositionally biased region" description="Acidic residues" evidence="1">
    <location>
        <begin position="138"/>
        <end position="148"/>
    </location>
</feature>
<evidence type="ECO:0000313" key="3">
    <source>
        <dbReference type="Proteomes" id="UP001287356"/>
    </source>
</evidence>
<dbReference type="PANTHER" id="PTHR28122">
    <property type="entry name" value="E3 UBIQUITIN-PROTEIN LIGASE SUBSTRATE RECEPTOR MMS22"/>
    <property type="match status" value="1"/>
</dbReference>
<feature type="region of interest" description="Disordered" evidence="1">
    <location>
        <begin position="286"/>
        <end position="605"/>
    </location>
</feature>
<feature type="compositionally biased region" description="Low complexity" evidence="1">
    <location>
        <begin position="208"/>
        <end position="221"/>
    </location>
</feature>
<proteinExistence type="predicted"/>
<feature type="compositionally biased region" description="Acidic residues" evidence="1">
    <location>
        <begin position="9"/>
        <end position="30"/>
    </location>
</feature>
<dbReference type="GO" id="GO:0005634">
    <property type="term" value="C:nucleus"/>
    <property type="evidence" value="ECO:0007669"/>
    <property type="project" value="InterPro"/>
</dbReference>
<dbReference type="GO" id="GO:0035361">
    <property type="term" value="C:Cul8-RING ubiquitin ligase complex"/>
    <property type="evidence" value="ECO:0007669"/>
    <property type="project" value="TreeGrafter"/>
</dbReference>
<feature type="region of interest" description="Disordered" evidence="1">
    <location>
        <begin position="778"/>
        <end position="799"/>
    </location>
</feature>
<dbReference type="EMBL" id="JAULSN010000005">
    <property type="protein sequence ID" value="KAK3371429.1"/>
    <property type="molecule type" value="Genomic_DNA"/>
</dbReference>
<sequence length="2250" mass="250117">MKDWRELGEVPDSDDDASDQDFDDEPFDDNVDTLLDEAVDEILEENLRGNAPDNAPENILDDALDSVELELPVEQPRVQAVDHLSSAAVQKDFDIWSIPSFSPQQTSPLYGSSKGKKITRPKSREPTLSPPLSSPPPSDEDDGCDDDNISPSSASNEPREKPRAVPDQSSQTPSEHIFHEDEISTSYVRDPPSVSRAPPPRPLSIFDPSSSPPSRTSRRPSQALPGPPRHRATPGDDEQELSRQVAVRLERSLRPRKPIQQHPYLLENAQYANFMKSHGVKPVKVVLPAQMDKQSTTEEDSQEQEFGADGSQDASRDPPLEDTEESAPLLFDNEPDDQDELALSPLSVSLPKTSPGDCLLRPSSQTTNGNHTDMTSLSGDDEFPSPDRLPLESSTKLPNYLKRQMSKVLSSQKKRQKRLPASSQASSPHARFEPPPGIWDLPSSPPQPPTPQLQSQDLGNTPVSPTRRRPKPHRTSSPKPLSLDASRINGVDESPLLIEDHDNSELSGSDSPSESSSESGSEVIRQNRHRIRGVLPASWLRLDQPKPKAVNRNVGKSPEPSPIKGFRRGVALPRQSSSSHPAAAFEFDESDESEGGLTQTPIRVAKVVRPTPEVVNLGDGDGASDMEDDYIDWMLPGRKRKSGSLNHSSRPKKRRSKAGSSFSPRPIQRLRQPKITQILGRSDHGTPAADLIENQSLSQRGKRDSSSDKRKRGAVTPPLLSILDVLEPGAPKFVKIAARAVRKKKNYGKTSPSRKVISLASRRDNIDALSALQDWKSGKTRPRVAAPSLREPNPPSTGAALQEVSANIAPKPSQPRPRYALSFPQKLVRQSNLRGFVTATSEKPPTTPQTPVASKPARPRRPLARSASWRPAQLETGEGEGSSRRLSSKKRSLDAIYRKSRRFLDASADNGSGYSIHEDIPTAREPVRQLPSNSAGTKASPKTRNEAATNVKSRFRKKRRPQHIDLESPQYSRANDPLPADILSLVVQEPEDRSRDKLQGLGPYGTHYTQHFEVFPLDPGTFFHESTLIGSGAIRKAVETGLSDRIRQQRLTTSFELDGQTLRWGAWNDTVSSELGILVDWIAEKLSPEAAASPAVAGERMTEAADFVLGYILDSLSVQDDAEEKAVISRCLEVFSSFASRFESPDWTTTSELTKKAYLEVAVRFSVAILAVRLLSLASGSVQNIKVEDLLKRCASMILTRLLELGVEELRKLYEDLQHFSVRERGVRRDKVLTNCWVTLMRVLESAVIPRCSFWDLTHSVMLKPGVASGADSRVFEQLWQNMFTLLPLCEIDNSGILIPGLRKAAPMEGWALPQQLIRRVFQLYKSNPRQPPSFNEYCRALVARCHFLVQQWGWRKCTGIIGTIFDFFGSQNLANFRNEEVYRSPRFLEALNGSPSLSIEPDDRCFHIFVKLLGLAIQRLKELGRLNDIKNLVARTLPNHNRQYLKEDIIHQHDLAALRNHHDLLCTLFWAAPPDLRPAVHLIEELVVPGTAHKEACLINIRAWSQLARFVISNDESGAAFKPFIAWRNNIFNQVLDQYLSAASDIEQQFRALSGDMPRVSIQVRDDMIAKNKAAAMDVLHVSVKTSLDVLQCATSLEATVYGLNKTQLQKVFTSLDLHFSGFDWGVLRVALNTVEHYLDRIDQASEENYSSELADNVDSGQVEDAVLLFHDHLTKDFFWMGRTILGLAPKPSSGKQSEQAACTDKVVTLAGRIAARFVKDRLTQLSPFFSSGKYGLFSDLPKNLNTPERRYLPLFLAVLVKNDLFDFKDIGTNILGLWVLSIVKPARLLGYENYLAEVLKRHNLPFLENATVGAEMTPDYSSNRDLFACAINLMRKSLREAGSAQSKQLRDEFAKTLQLAMQRMKEDLGLLRSDSAEHGLYIDFVRRLISLIKSHGVGICVVDGFFTQPSLDYSPPMQDPQLHTAGIIAYGVRLGEKDVTAVPQLFHYLYNNFKIALGNDKLGQERVILERAMRDPHIVTFMLQFMIPAMIQASSQINEAWLLLEVYAGALGNLLTRACAPREVSDDDMEHATNILTTILEWFGGAARSSSDRSISVQQLHVMNILAAMANMLQPSLRTYLFSEARTQDSGLEKAIDSLAELFAEARSYIGEILDSESPYDGITLQSLRAAALLSGLSADSPPGGRNARVQDFANTIAVDVRKNWIVTESRVVLQMAGRAGAVTATQQLSGGHWSKYGPWNVKELLQRLYSQAGQWKLGTERRMKETRGHWGATSGVAVRRVDDDLLF</sequence>
<reference evidence="2" key="2">
    <citation type="submission" date="2023-06" db="EMBL/GenBank/DDBJ databases">
        <authorList>
            <consortium name="Lawrence Berkeley National Laboratory"/>
            <person name="Haridas S."/>
            <person name="Hensen N."/>
            <person name="Bonometti L."/>
            <person name="Westerberg I."/>
            <person name="Brannstrom I.O."/>
            <person name="Guillou S."/>
            <person name="Cros-Aarteil S."/>
            <person name="Calhoun S."/>
            <person name="Kuo A."/>
            <person name="Mondo S."/>
            <person name="Pangilinan J."/>
            <person name="Riley R."/>
            <person name="Labutti K."/>
            <person name="Andreopoulos B."/>
            <person name="Lipzen A."/>
            <person name="Chen C."/>
            <person name="Yanf M."/>
            <person name="Daum C."/>
            <person name="Ng V."/>
            <person name="Clum A."/>
            <person name="Steindorff A."/>
            <person name="Ohm R."/>
            <person name="Martin F."/>
            <person name="Silar P."/>
            <person name="Natvig D."/>
            <person name="Lalanne C."/>
            <person name="Gautier V."/>
            <person name="Ament-Velasquez S.L."/>
            <person name="Kruys A."/>
            <person name="Hutchinson M.I."/>
            <person name="Powell A.J."/>
            <person name="Barry K."/>
            <person name="Miller A.N."/>
            <person name="Grigoriev I.V."/>
            <person name="Debuchy R."/>
            <person name="Gladieux P."/>
            <person name="Thoren M.H."/>
            <person name="Johannesson H."/>
        </authorList>
    </citation>
    <scope>NUCLEOTIDE SEQUENCE</scope>
    <source>
        <strain evidence="2">CBS 958.72</strain>
    </source>
</reference>
<feature type="region of interest" description="Disordered" evidence="1">
    <location>
        <begin position="1"/>
        <end position="30"/>
    </location>
</feature>
<comment type="caution">
    <text evidence="2">The sequence shown here is derived from an EMBL/GenBank/DDBJ whole genome shotgun (WGS) entry which is preliminary data.</text>
</comment>
<dbReference type="GO" id="GO:0031297">
    <property type="term" value="P:replication fork processing"/>
    <property type="evidence" value="ECO:0007669"/>
    <property type="project" value="InterPro"/>
</dbReference>
<evidence type="ECO:0000313" key="2">
    <source>
        <dbReference type="EMBL" id="KAK3371429.1"/>
    </source>
</evidence>
<keyword evidence="3" id="KW-1185">Reference proteome</keyword>
<feature type="compositionally biased region" description="Low complexity" evidence="1">
    <location>
        <begin position="864"/>
        <end position="876"/>
    </location>
</feature>
<feature type="compositionally biased region" description="Polar residues" evidence="1">
    <location>
        <begin position="99"/>
        <end position="110"/>
    </location>
</feature>
<feature type="compositionally biased region" description="Polar residues" evidence="1">
    <location>
        <begin position="838"/>
        <end position="852"/>
    </location>
</feature>
<dbReference type="Pfam" id="PF09462">
    <property type="entry name" value="Mus7"/>
    <property type="match status" value="1"/>
</dbReference>